<gene>
    <name evidence="1" type="ORF">M5X12_19495</name>
</gene>
<dbReference type="Proteomes" id="UP001527181">
    <property type="component" value="Unassembled WGS sequence"/>
</dbReference>
<name>A0ABT4H167_PAEAL</name>
<dbReference type="GeneID" id="94492519"/>
<evidence type="ECO:0000313" key="2">
    <source>
        <dbReference type="Proteomes" id="UP001527181"/>
    </source>
</evidence>
<comment type="caution">
    <text evidence="1">The sequence shown here is derived from an EMBL/GenBank/DDBJ whole genome shotgun (WGS) entry which is preliminary data.</text>
</comment>
<accession>A0ABT4H167</accession>
<reference evidence="1 2" key="1">
    <citation type="submission" date="2022-05" db="EMBL/GenBank/DDBJ databases">
        <title>Genome Sequencing of Bee-Associated Microbes.</title>
        <authorList>
            <person name="Dunlap C."/>
        </authorList>
    </citation>
    <scope>NUCLEOTIDE SEQUENCE [LARGE SCALE GENOMIC DNA]</scope>
    <source>
        <strain evidence="1 2">NRRL B-04010</strain>
    </source>
</reference>
<protein>
    <submittedName>
        <fullName evidence="1">Uncharacterized protein</fullName>
    </submittedName>
</protein>
<dbReference type="EMBL" id="JAMDNP010000042">
    <property type="protein sequence ID" value="MCY9762722.1"/>
    <property type="molecule type" value="Genomic_DNA"/>
</dbReference>
<evidence type="ECO:0000313" key="1">
    <source>
        <dbReference type="EMBL" id="MCY9762722.1"/>
    </source>
</evidence>
<sequence length="66" mass="7769">MEKMLTWKQLDEIGRQAFAYVTEKARSAGIPYYYRQEDDEFITRVNPDGSTAKIMLDDNGREYQVD</sequence>
<proteinExistence type="predicted"/>
<keyword evidence="2" id="KW-1185">Reference proteome</keyword>
<organism evidence="1 2">
    <name type="scientific">Paenibacillus alvei</name>
    <name type="common">Bacillus alvei</name>
    <dbReference type="NCBI Taxonomy" id="44250"/>
    <lineage>
        <taxon>Bacteria</taxon>
        <taxon>Bacillati</taxon>
        <taxon>Bacillota</taxon>
        <taxon>Bacilli</taxon>
        <taxon>Bacillales</taxon>
        <taxon>Paenibacillaceae</taxon>
        <taxon>Paenibacillus</taxon>
    </lineage>
</organism>
<dbReference type="RefSeq" id="WP_005552739.1">
    <property type="nucleotide sequence ID" value="NZ_JAMDLX010000030.1"/>
</dbReference>